<keyword evidence="1 5" id="KW-0963">Cytoplasm</keyword>
<keyword evidence="10" id="KW-1185">Reference proteome</keyword>
<evidence type="ECO:0000256" key="4">
    <source>
        <dbReference type="ARBA" id="ARBA00022839"/>
    </source>
</evidence>
<evidence type="ECO:0000256" key="6">
    <source>
        <dbReference type="RuleBase" id="RU004355"/>
    </source>
</evidence>
<evidence type="ECO:0000256" key="2">
    <source>
        <dbReference type="ARBA" id="ARBA00022722"/>
    </source>
</evidence>
<dbReference type="InterPro" id="IPR020579">
    <property type="entry name" value="Exonuc_VII_lsu_C"/>
</dbReference>
<gene>
    <name evidence="5" type="primary">xseA</name>
    <name evidence="9" type="ORF">B0X71_07910</name>
</gene>
<keyword evidence="2 5" id="KW-0540">Nuclease</keyword>
<dbReference type="Pfam" id="PF02601">
    <property type="entry name" value="Exonuc_VII_L"/>
    <property type="match status" value="1"/>
</dbReference>
<organism evidence="9 10">
    <name type="scientific">Planococcus lenghuensis</name>
    <dbReference type="NCBI Taxonomy" id="2213202"/>
    <lineage>
        <taxon>Bacteria</taxon>
        <taxon>Bacillati</taxon>
        <taxon>Bacillota</taxon>
        <taxon>Bacilli</taxon>
        <taxon>Bacillales</taxon>
        <taxon>Caryophanaceae</taxon>
        <taxon>Planococcus</taxon>
    </lineage>
</organism>
<dbReference type="KEGG" id="pmar:B0X71_07910"/>
<evidence type="ECO:0000256" key="5">
    <source>
        <dbReference type="HAMAP-Rule" id="MF_00378"/>
    </source>
</evidence>
<dbReference type="GO" id="GO:0009318">
    <property type="term" value="C:exodeoxyribonuclease VII complex"/>
    <property type="evidence" value="ECO:0007669"/>
    <property type="project" value="UniProtKB-UniRule"/>
</dbReference>
<dbReference type="EMBL" id="CP019640">
    <property type="protein sequence ID" value="AQQ53024.1"/>
    <property type="molecule type" value="Genomic_DNA"/>
</dbReference>
<evidence type="ECO:0000259" key="7">
    <source>
        <dbReference type="Pfam" id="PF02601"/>
    </source>
</evidence>
<evidence type="ECO:0000256" key="3">
    <source>
        <dbReference type="ARBA" id="ARBA00022801"/>
    </source>
</evidence>
<reference evidence="9 10" key="1">
    <citation type="submission" date="2017-02" db="EMBL/GenBank/DDBJ databases">
        <title>The complete genomic sequence of a novel cold adapted crude oil-degrading bacterium Planococcus qaidamina Y42.</title>
        <authorList>
            <person name="Yang R."/>
        </authorList>
    </citation>
    <scope>NUCLEOTIDE SEQUENCE [LARGE SCALE GENOMIC DNA]</scope>
    <source>
        <strain evidence="9 10">Y42</strain>
    </source>
</reference>
<evidence type="ECO:0000256" key="1">
    <source>
        <dbReference type="ARBA" id="ARBA00022490"/>
    </source>
</evidence>
<evidence type="ECO:0000313" key="10">
    <source>
        <dbReference type="Proteomes" id="UP000188184"/>
    </source>
</evidence>
<dbReference type="RefSeq" id="WP_077588906.1">
    <property type="nucleotide sequence ID" value="NZ_CP019640.1"/>
</dbReference>
<name>A0A1Q2KY42_9BACL</name>
<comment type="subcellular location">
    <subcellularLocation>
        <location evidence="5 6">Cytoplasm</location>
    </subcellularLocation>
</comment>
<dbReference type="InterPro" id="IPR003753">
    <property type="entry name" value="Exonuc_VII_L"/>
</dbReference>
<comment type="subunit">
    <text evidence="5">Heterooligomer composed of large and small subunits.</text>
</comment>
<dbReference type="Pfam" id="PF13742">
    <property type="entry name" value="tRNA_anti_2"/>
    <property type="match status" value="1"/>
</dbReference>
<protein>
    <recommendedName>
        <fullName evidence="5">Exodeoxyribonuclease 7 large subunit</fullName>
        <ecNumber evidence="5">3.1.11.6</ecNumber>
    </recommendedName>
    <alternativeName>
        <fullName evidence="5">Exodeoxyribonuclease VII large subunit</fullName>
        <shortName evidence="5">Exonuclease VII large subunit</shortName>
    </alternativeName>
</protein>
<feature type="domain" description="Exonuclease VII large subunit C-terminal" evidence="7">
    <location>
        <begin position="125"/>
        <end position="438"/>
    </location>
</feature>
<evidence type="ECO:0000313" key="9">
    <source>
        <dbReference type="EMBL" id="AQQ53024.1"/>
    </source>
</evidence>
<dbReference type="Proteomes" id="UP000188184">
    <property type="component" value="Chromosome"/>
</dbReference>
<dbReference type="PANTHER" id="PTHR30008:SF0">
    <property type="entry name" value="EXODEOXYRIBONUCLEASE 7 LARGE SUBUNIT"/>
    <property type="match status" value="1"/>
</dbReference>
<keyword evidence="3 5" id="KW-0378">Hydrolase</keyword>
<evidence type="ECO:0000259" key="8">
    <source>
        <dbReference type="Pfam" id="PF13742"/>
    </source>
</evidence>
<sequence length="456" mass="50729">MSADSYLSVRALTKYIKRKFDADPYLRDVHIKGELSNVKIHTSGHIYFTLKDNAARLSGIMFAAQANKVKFRPESGMTVLIRGDVTVYETSGQYQLYAQIMQADGIGDYYLAFEQLKEKLAKEGLFEAGRKRRLPRFPKEIAVITAPTGAAVRDIVTTLNRRYPLAKVIIYPTLVQGGQAAASIVGSIQAANRNGHDVIIAGRGGGSIEDLWAFNEEAVARAIVDSRIPVISAVGHETDTTIADFAADLRAPTPTAAAELAVPSRQELLERLLGAKSWLYKQSAARLEQEHKALDRLRSSFPLAHPDRLYRPFIERADRAEDALRRAMQQHLGEQQDGYANLRYKLGRLSPGVKVTGLQQELGYLEKRLSRQMAVLHRERKAQLSGAIRTLDALSPLKIMDRGYSITYLDNELIKSADQAKPGDELEIRLHDGSLKAEVKEKTVKDDKGANQHGRK</sequence>
<dbReference type="CDD" id="cd04489">
    <property type="entry name" value="ExoVII_LU_OBF"/>
    <property type="match status" value="1"/>
</dbReference>
<proteinExistence type="inferred from homology"/>
<comment type="similarity">
    <text evidence="5 6">Belongs to the XseA family.</text>
</comment>
<dbReference type="GO" id="GO:0006308">
    <property type="term" value="P:DNA catabolic process"/>
    <property type="evidence" value="ECO:0007669"/>
    <property type="project" value="UniProtKB-UniRule"/>
</dbReference>
<dbReference type="PANTHER" id="PTHR30008">
    <property type="entry name" value="EXODEOXYRIBONUCLEASE 7 LARGE SUBUNIT"/>
    <property type="match status" value="1"/>
</dbReference>
<dbReference type="GO" id="GO:0003676">
    <property type="term" value="F:nucleic acid binding"/>
    <property type="evidence" value="ECO:0007669"/>
    <property type="project" value="InterPro"/>
</dbReference>
<dbReference type="NCBIfam" id="TIGR00237">
    <property type="entry name" value="xseA"/>
    <property type="match status" value="1"/>
</dbReference>
<feature type="domain" description="OB-fold nucleic acid binding" evidence="8">
    <location>
        <begin position="7"/>
        <end position="101"/>
    </location>
</feature>
<accession>A0A1Q2KY42</accession>
<dbReference type="OrthoDB" id="9802795at2"/>
<dbReference type="InterPro" id="IPR025824">
    <property type="entry name" value="OB-fold_nuc-bd_dom"/>
</dbReference>
<keyword evidence="4 5" id="KW-0269">Exonuclease</keyword>
<dbReference type="EC" id="3.1.11.6" evidence="5"/>
<dbReference type="GO" id="GO:0008855">
    <property type="term" value="F:exodeoxyribonuclease VII activity"/>
    <property type="evidence" value="ECO:0007669"/>
    <property type="project" value="UniProtKB-UniRule"/>
</dbReference>
<dbReference type="GO" id="GO:0005737">
    <property type="term" value="C:cytoplasm"/>
    <property type="evidence" value="ECO:0007669"/>
    <property type="project" value="UniProtKB-SubCell"/>
</dbReference>
<dbReference type="AlphaFoldDB" id="A0A1Q2KY42"/>
<dbReference type="HAMAP" id="MF_00378">
    <property type="entry name" value="Exonuc_7_L"/>
    <property type="match status" value="1"/>
</dbReference>
<comment type="function">
    <text evidence="5">Bidirectionally degrades single-stranded DNA into large acid-insoluble oligonucleotides, which are then degraded further into small acid-soluble oligonucleotides.</text>
</comment>
<comment type="catalytic activity">
    <reaction evidence="5 6">
        <text>Exonucleolytic cleavage in either 5'- to 3'- or 3'- to 5'-direction to yield nucleoside 5'-phosphates.</text>
        <dbReference type="EC" id="3.1.11.6"/>
    </reaction>
</comment>